<sequence length="159" mass="17232">MGMVLMAQGKGIIGLQGLSELEQAGATIPTDDGTKTKKDYILKPRKWQVDVDILGDPTDGSDIPSKWTFHEEGEEESQLSAAIELEAGGNSAGSYGPLNFSAEIKAKTGISWMKTVKTQYAHDTTIDETKLYVPIPTRAKLMSDVISAYNTSFALFWGA</sequence>
<proteinExistence type="predicted"/>
<gene>
    <name evidence="1" type="ORF">BDV23DRAFT_179078</name>
</gene>
<organism evidence="1">
    <name type="scientific">Petromyces alliaceus</name>
    <name type="common">Aspergillus alliaceus</name>
    <dbReference type="NCBI Taxonomy" id="209559"/>
    <lineage>
        <taxon>Eukaryota</taxon>
        <taxon>Fungi</taxon>
        <taxon>Dikarya</taxon>
        <taxon>Ascomycota</taxon>
        <taxon>Pezizomycotina</taxon>
        <taxon>Eurotiomycetes</taxon>
        <taxon>Eurotiomycetidae</taxon>
        <taxon>Eurotiales</taxon>
        <taxon>Aspergillaceae</taxon>
        <taxon>Aspergillus</taxon>
        <taxon>Aspergillus subgen. Circumdati</taxon>
    </lineage>
</organism>
<protein>
    <submittedName>
        <fullName evidence="1">Uncharacterized protein</fullName>
    </submittedName>
</protein>
<reference evidence="1" key="1">
    <citation type="submission" date="2019-04" db="EMBL/GenBank/DDBJ databases">
        <title>Friends and foes A comparative genomics studyof 23 Aspergillus species from section Flavi.</title>
        <authorList>
            <consortium name="DOE Joint Genome Institute"/>
            <person name="Kjaerbolling I."/>
            <person name="Vesth T."/>
            <person name="Frisvad J.C."/>
            <person name="Nybo J.L."/>
            <person name="Theobald S."/>
            <person name="Kildgaard S."/>
            <person name="Isbrandt T."/>
            <person name="Kuo A."/>
            <person name="Sato A."/>
            <person name="Lyhne E.K."/>
            <person name="Kogle M.E."/>
            <person name="Wiebenga A."/>
            <person name="Kun R.S."/>
            <person name="Lubbers R.J."/>
            <person name="Makela M.R."/>
            <person name="Barry K."/>
            <person name="Chovatia M."/>
            <person name="Clum A."/>
            <person name="Daum C."/>
            <person name="Haridas S."/>
            <person name="He G."/>
            <person name="LaButti K."/>
            <person name="Lipzen A."/>
            <person name="Mondo S."/>
            <person name="Riley R."/>
            <person name="Salamov A."/>
            <person name="Simmons B.A."/>
            <person name="Magnuson J.K."/>
            <person name="Henrissat B."/>
            <person name="Mortensen U.H."/>
            <person name="Larsen T.O."/>
            <person name="Devries R.P."/>
            <person name="Grigoriev I.V."/>
            <person name="Machida M."/>
            <person name="Baker S.E."/>
            <person name="Andersen M.R."/>
        </authorList>
    </citation>
    <scope>NUCLEOTIDE SEQUENCE [LARGE SCALE GENOMIC DNA]</scope>
    <source>
        <strain evidence="1">IBT 14317</strain>
    </source>
</reference>
<accession>A0A5N7CLI0</accession>
<dbReference type="AlphaFoldDB" id="A0A5N7CLI0"/>
<dbReference type="Proteomes" id="UP000326877">
    <property type="component" value="Unassembled WGS sequence"/>
</dbReference>
<name>A0A5N7CLI0_PETAA</name>
<evidence type="ECO:0000313" key="1">
    <source>
        <dbReference type="EMBL" id="KAE8395091.1"/>
    </source>
</evidence>
<dbReference type="EMBL" id="ML735220">
    <property type="protein sequence ID" value="KAE8395091.1"/>
    <property type="molecule type" value="Genomic_DNA"/>
</dbReference>